<dbReference type="PANTHER" id="PTHR46112:SF3">
    <property type="entry name" value="AMINOPEPTIDASE YPDF"/>
    <property type="match status" value="1"/>
</dbReference>
<dbReference type="RefSeq" id="WP_377932072.1">
    <property type="nucleotide sequence ID" value="NZ_JBHUMF010000002.1"/>
</dbReference>
<dbReference type="PRINTS" id="PR00599">
    <property type="entry name" value="MAPEPTIDASE"/>
</dbReference>
<dbReference type="InterPro" id="IPR001131">
    <property type="entry name" value="Peptidase_M24B_aminopep-P_CS"/>
</dbReference>
<feature type="domain" description="Peptidase M24" evidence="3">
    <location>
        <begin position="134"/>
        <end position="337"/>
    </location>
</feature>
<feature type="domain" description="Creatinase N-terminal" evidence="4">
    <location>
        <begin position="3"/>
        <end position="127"/>
    </location>
</feature>
<sequence length="353" mass="39353">MSRVERVQRELEKQNAEGLLVTKDVNRRYVSGFTGTAGAVLVTKSEAFFITDFRYAEQAKAEVKEANIIIHKGNLLKEIGLLVDKLALETILIEENGITFKSYLDLKEYTSASLLPSHSLIEKIREIKDSTEMEKMYKAAEIADETFAHIINFIKPGLTEIEVRNELELHMRKLGATSSSFNIIVASGERAALPHGIASHKVIENGDMITLDFGAVYEGYCSDITRTVSVGKPTEKFQEIYNIVLEALERGTKGICSQKPTKEIDRLARCYIDQHGYGENFGHSTGHGLGLEVHEPLRLSSESEEVLQKGMVVTVEPGIYIPGWGGCRIEDDILVTDNGYELLTKSSRELIIL</sequence>
<dbReference type="Gene3D" id="3.40.350.10">
    <property type="entry name" value="Creatinase/prolidase N-terminal domain"/>
    <property type="match status" value="1"/>
</dbReference>
<accession>A0ABW5RL94</accession>
<dbReference type="InterPro" id="IPR050659">
    <property type="entry name" value="Peptidase_M24B"/>
</dbReference>
<keyword evidence="2" id="KW-0378">Hydrolase</keyword>
<dbReference type="CDD" id="cd01092">
    <property type="entry name" value="APP-like"/>
    <property type="match status" value="1"/>
</dbReference>
<comment type="caution">
    <text evidence="5">The sequence shown here is derived from an EMBL/GenBank/DDBJ whole genome shotgun (WGS) entry which is preliminary data.</text>
</comment>
<proteinExistence type="predicted"/>
<dbReference type="InterPro" id="IPR000587">
    <property type="entry name" value="Creatinase_N"/>
</dbReference>
<dbReference type="InterPro" id="IPR000994">
    <property type="entry name" value="Pept_M24"/>
</dbReference>
<keyword evidence="6" id="KW-1185">Reference proteome</keyword>
<name>A0ABW5RL94_9BACI</name>
<dbReference type="SUPFAM" id="SSF55920">
    <property type="entry name" value="Creatinase/aminopeptidase"/>
    <property type="match status" value="1"/>
</dbReference>
<dbReference type="EMBL" id="JBHUMF010000002">
    <property type="protein sequence ID" value="MFD2679438.1"/>
    <property type="molecule type" value="Genomic_DNA"/>
</dbReference>
<reference evidence="6" key="1">
    <citation type="journal article" date="2019" name="Int. J. Syst. Evol. Microbiol.">
        <title>The Global Catalogue of Microorganisms (GCM) 10K type strain sequencing project: providing services to taxonomists for standard genome sequencing and annotation.</title>
        <authorList>
            <consortium name="The Broad Institute Genomics Platform"/>
            <consortium name="The Broad Institute Genome Sequencing Center for Infectious Disease"/>
            <person name="Wu L."/>
            <person name="Ma J."/>
        </authorList>
    </citation>
    <scope>NUCLEOTIDE SEQUENCE [LARGE SCALE GENOMIC DNA]</scope>
    <source>
        <strain evidence="6">KCTC 3913</strain>
    </source>
</reference>
<protein>
    <submittedName>
        <fullName evidence="5">M24 family metallopeptidase</fullName>
    </submittedName>
</protein>
<evidence type="ECO:0000313" key="6">
    <source>
        <dbReference type="Proteomes" id="UP001597506"/>
    </source>
</evidence>
<dbReference type="InterPro" id="IPR029149">
    <property type="entry name" value="Creatin/AminoP/Spt16_N"/>
</dbReference>
<dbReference type="PROSITE" id="PS00491">
    <property type="entry name" value="PROLINE_PEPTIDASE"/>
    <property type="match status" value="1"/>
</dbReference>
<dbReference type="Pfam" id="PF00557">
    <property type="entry name" value="Peptidase_M24"/>
    <property type="match status" value="1"/>
</dbReference>
<dbReference type="Pfam" id="PF01321">
    <property type="entry name" value="Creatinase_N"/>
    <property type="match status" value="1"/>
</dbReference>
<dbReference type="SUPFAM" id="SSF53092">
    <property type="entry name" value="Creatinase/prolidase N-terminal domain"/>
    <property type="match status" value="1"/>
</dbReference>
<evidence type="ECO:0000256" key="2">
    <source>
        <dbReference type="ARBA" id="ARBA00022801"/>
    </source>
</evidence>
<dbReference type="InterPro" id="IPR001714">
    <property type="entry name" value="Pept_M24_MAP"/>
</dbReference>
<dbReference type="InterPro" id="IPR036005">
    <property type="entry name" value="Creatinase/aminopeptidase-like"/>
</dbReference>
<dbReference type="PANTHER" id="PTHR46112">
    <property type="entry name" value="AMINOPEPTIDASE"/>
    <property type="match status" value="1"/>
</dbReference>
<evidence type="ECO:0000313" key="5">
    <source>
        <dbReference type="EMBL" id="MFD2679438.1"/>
    </source>
</evidence>
<evidence type="ECO:0000259" key="3">
    <source>
        <dbReference type="Pfam" id="PF00557"/>
    </source>
</evidence>
<evidence type="ECO:0000259" key="4">
    <source>
        <dbReference type="Pfam" id="PF01321"/>
    </source>
</evidence>
<dbReference type="Proteomes" id="UP001597506">
    <property type="component" value="Unassembled WGS sequence"/>
</dbReference>
<gene>
    <name evidence="5" type="ORF">ACFSUL_01605</name>
</gene>
<keyword evidence="1" id="KW-0479">Metal-binding</keyword>
<evidence type="ECO:0000256" key="1">
    <source>
        <dbReference type="ARBA" id="ARBA00022723"/>
    </source>
</evidence>
<organism evidence="5 6">
    <name type="scientific">Bacillus seohaeanensis</name>
    <dbReference type="NCBI Taxonomy" id="284580"/>
    <lineage>
        <taxon>Bacteria</taxon>
        <taxon>Bacillati</taxon>
        <taxon>Bacillota</taxon>
        <taxon>Bacilli</taxon>
        <taxon>Bacillales</taxon>
        <taxon>Bacillaceae</taxon>
        <taxon>Bacillus</taxon>
    </lineage>
</organism>
<dbReference type="Gene3D" id="3.90.230.10">
    <property type="entry name" value="Creatinase/methionine aminopeptidase superfamily"/>
    <property type="match status" value="1"/>
</dbReference>